<evidence type="ECO:0000256" key="1">
    <source>
        <dbReference type="ARBA" id="ARBA00004496"/>
    </source>
</evidence>
<evidence type="ECO:0000256" key="5">
    <source>
        <dbReference type="ARBA" id="ARBA00014155"/>
    </source>
</evidence>
<keyword evidence="6 13" id="KW-0963">Cytoplasm</keyword>
<gene>
    <name evidence="13" type="primary">panC</name>
    <name evidence="14" type="ORF">IAC50_06415</name>
</gene>
<feature type="binding site" evidence="13">
    <location>
        <position position="177"/>
    </location>
    <ligand>
        <name>ATP</name>
        <dbReference type="ChEBI" id="CHEBI:30616"/>
    </ligand>
</feature>
<dbReference type="SUPFAM" id="SSF52374">
    <property type="entry name" value="Nucleotidylyl transferase"/>
    <property type="match status" value="1"/>
</dbReference>
<evidence type="ECO:0000313" key="14">
    <source>
        <dbReference type="EMBL" id="HIU26105.1"/>
    </source>
</evidence>
<evidence type="ECO:0000256" key="11">
    <source>
        <dbReference type="ARBA" id="ARBA00048258"/>
    </source>
</evidence>
<dbReference type="Gene3D" id="3.40.50.620">
    <property type="entry name" value="HUPs"/>
    <property type="match status" value="1"/>
</dbReference>
<comment type="caution">
    <text evidence="14">The sequence shown here is derived from an EMBL/GenBank/DDBJ whole genome shotgun (WGS) entry which is preliminary data.</text>
</comment>
<feature type="binding site" evidence="13">
    <location>
        <begin position="148"/>
        <end position="151"/>
    </location>
    <ligand>
        <name>ATP</name>
        <dbReference type="ChEBI" id="CHEBI:30616"/>
    </ligand>
</feature>
<evidence type="ECO:0000256" key="7">
    <source>
        <dbReference type="ARBA" id="ARBA00022598"/>
    </source>
</evidence>
<evidence type="ECO:0000256" key="4">
    <source>
        <dbReference type="ARBA" id="ARBA00012219"/>
    </source>
</evidence>
<evidence type="ECO:0000256" key="12">
    <source>
        <dbReference type="ARBA" id="ARBA00055042"/>
    </source>
</evidence>
<dbReference type="AlphaFoldDB" id="A0A9D1L6L6"/>
<dbReference type="InterPro" id="IPR014729">
    <property type="entry name" value="Rossmann-like_a/b/a_fold"/>
</dbReference>
<comment type="miscellaneous">
    <text evidence="13">The reaction proceeds by a bi uni uni bi ping pong mechanism.</text>
</comment>
<dbReference type="Proteomes" id="UP000824090">
    <property type="component" value="Unassembled WGS sequence"/>
</dbReference>
<dbReference type="EMBL" id="DVMP01000121">
    <property type="protein sequence ID" value="HIU26105.1"/>
    <property type="molecule type" value="Genomic_DNA"/>
</dbReference>
<keyword evidence="9 13" id="KW-0547">Nucleotide-binding</keyword>
<comment type="function">
    <text evidence="12 13">Catalyzes the condensation of pantoate with beta-alanine in an ATP-dependent reaction via a pantoyl-adenylate intermediate.</text>
</comment>
<feature type="binding site" evidence="13">
    <location>
        <begin position="185"/>
        <end position="188"/>
    </location>
    <ligand>
        <name>ATP</name>
        <dbReference type="ChEBI" id="CHEBI:30616"/>
    </ligand>
</feature>
<dbReference type="CDD" id="cd00560">
    <property type="entry name" value="PanC"/>
    <property type="match status" value="1"/>
</dbReference>
<feature type="active site" description="Proton donor" evidence="13">
    <location>
        <position position="37"/>
    </location>
</feature>
<organism evidence="14 15">
    <name type="scientific">Candidatus Allocopromorpha excrementigallinarum</name>
    <dbReference type="NCBI Taxonomy" id="2840742"/>
    <lineage>
        <taxon>Bacteria</taxon>
        <taxon>Bacillati</taxon>
        <taxon>Bacillota</taxon>
        <taxon>Clostridia</taxon>
        <taxon>Eubacteriales</taxon>
        <taxon>Eubacteriaceae</taxon>
        <taxon>Eubacteriaceae incertae sedis</taxon>
        <taxon>Candidatus Allocopromorpha</taxon>
    </lineage>
</organism>
<feature type="binding site" evidence="13">
    <location>
        <position position="154"/>
    </location>
    <ligand>
        <name>(R)-pantoate</name>
        <dbReference type="ChEBI" id="CHEBI:15980"/>
    </ligand>
</feature>
<comment type="subunit">
    <text evidence="13">Homodimer.</text>
</comment>
<dbReference type="EC" id="6.3.2.1" evidence="4 13"/>
<dbReference type="PANTHER" id="PTHR21299:SF1">
    <property type="entry name" value="PANTOATE--BETA-ALANINE LIGASE"/>
    <property type="match status" value="1"/>
</dbReference>
<dbReference type="FunFam" id="3.30.1300.10:FF:000001">
    <property type="entry name" value="Pantothenate synthetase"/>
    <property type="match status" value="1"/>
</dbReference>
<reference evidence="14" key="2">
    <citation type="journal article" date="2021" name="PeerJ">
        <title>Extensive microbial diversity within the chicken gut microbiome revealed by metagenomics and culture.</title>
        <authorList>
            <person name="Gilroy R."/>
            <person name="Ravi A."/>
            <person name="Getino M."/>
            <person name="Pursley I."/>
            <person name="Horton D.L."/>
            <person name="Alikhan N.F."/>
            <person name="Baker D."/>
            <person name="Gharbi K."/>
            <person name="Hall N."/>
            <person name="Watson M."/>
            <person name="Adriaenssens E.M."/>
            <person name="Foster-Nyarko E."/>
            <person name="Jarju S."/>
            <person name="Secka A."/>
            <person name="Antonio M."/>
            <person name="Oren A."/>
            <person name="Chaudhuri R.R."/>
            <person name="La Ragione R."/>
            <person name="Hildebrand F."/>
            <person name="Pallen M.J."/>
        </authorList>
    </citation>
    <scope>NUCLEOTIDE SEQUENCE</scope>
    <source>
        <strain evidence="14">ChiHcec3-6078</strain>
    </source>
</reference>
<evidence type="ECO:0000313" key="15">
    <source>
        <dbReference type="Proteomes" id="UP000824090"/>
    </source>
</evidence>
<dbReference type="Pfam" id="PF02569">
    <property type="entry name" value="Pantoate_ligase"/>
    <property type="match status" value="1"/>
</dbReference>
<evidence type="ECO:0000256" key="13">
    <source>
        <dbReference type="HAMAP-Rule" id="MF_00158"/>
    </source>
</evidence>
<evidence type="ECO:0000256" key="9">
    <source>
        <dbReference type="ARBA" id="ARBA00022741"/>
    </source>
</evidence>
<evidence type="ECO:0000256" key="10">
    <source>
        <dbReference type="ARBA" id="ARBA00022840"/>
    </source>
</evidence>
<feature type="binding site" evidence="13">
    <location>
        <position position="61"/>
    </location>
    <ligand>
        <name>(R)-pantoate</name>
        <dbReference type="ChEBI" id="CHEBI:15980"/>
    </ligand>
</feature>
<dbReference type="PANTHER" id="PTHR21299">
    <property type="entry name" value="CYTIDYLATE KINASE/PANTOATE-BETA-ALANINE LIGASE"/>
    <property type="match status" value="1"/>
</dbReference>
<name>A0A9D1L6L6_9FIRM</name>
<dbReference type="InterPro" id="IPR003721">
    <property type="entry name" value="Pantoate_ligase"/>
</dbReference>
<dbReference type="InterPro" id="IPR042176">
    <property type="entry name" value="Pantoate_ligase_C"/>
</dbReference>
<dbReference type="Gene3D" id="3.30.1300.10">
    <property type="entry name" value="Pantoate-beta-alanine ligase, C-terminal domain"/>
    <property type="match status" value="1"/>
</dbReference>
<evidence type="ECO:0000256" key="8">
    <source>
        <dbReference type="ARBA" id="ARBA00022655"/>
    </source>
</evidence>
<evidence type="ECO:0000256" key="6">
    <source>
        <dbReference type="ARBA" id="ARBA00022490"/>
    </source>
</evidence>
<accession>A0A9D1L6L6</accession>
<dbReference type="GO" id="GO:0015940">
    <property type="term" value="P:pantothenate biosynthetic process"/>
    <property type="evidence" value="ECO:0007669"/>
    <property type="project" value="UniProtKB-UniRule"/>
</dbReference>
<dbReference type="GO" id="GO:0005829">
    <property type="term" value="C:cytosol"/>
    <property type="evidence" value="ECO:0007669"/>
    <property type="project" value="TreeGrafter"/>
</dbReference>
<reference evidence="14" key="1">
    <citation type="submission" date="2020-10" db="EMBL/GenBank/DDBJ databases">
        <authorList>
            <person name="Gilroy R."/>
        </authorList>
    </citation>
    <scope>NUCLEOTIDE SEQUENCE</scope>
    <source>
        <strain evidence="14">ChiHcec3-6078</strain>
    </source>
</reference>
<keyword evidence="8 13" id="KW-0566">Pantothenate biosynthesis</keyword>
<feature type="binding site" evidence="13">
    <location>
        <position position="61"/>
    </location>
    <ligand>
        <name>beta-alanine</name>
        <dbReference type="ChEBI" id="CHEBI:57966"/>
    </ligand>
</feature>
<comment type="subcellular location">
    <subcellularLocation>
        <location evidence="1 13">Cytoplasm</location>
    </subcellularLocation>
</comment>
<dbReference type="HAMAP" id="MF_00158">
    <property type="entry name" value="PanC"/>
    <property type="match status" value="1"/>
</dbReference>
<keyword evidence="7 13" id="KW-0436">Ligase</keyword>
<comment type="similarity">
    <text evidence="3 13">Belongs to the pantothenate synthetase family.</text>
</comment>
<dbReference type="GO" id="GO:0004592">
    <property type="term" value="F:pantoate-beta-alanine ligase activity"/>
    <property type="evidence" value="ECO:0007669"/>
    <property type="project" value="UniProtKB-UniRule"/>
</dbReference>
<evidence type="ECO:0000256" key="2">
    <source>
        <dbReference type="ARBA" id="ARBA00004990"/>
    </source>
</evidence>
<comment type="catalytic activity">
    <reaction evidence="11 13">
        <text>(R)-pantoate + beta-alanine + ATP = (R)-pantothenate + AMP + diphosphate + H(+)</text>
        <dbReference type="Rhea" id="RHEA:10912"/>
        <dbReference type="ChEBI" id="CHEBI:15378"/>
        <dbReference type="ChEBI" id="CHEBI:15980"/>
        <dbReference type="ChEBI" id="CHEBI:29032"/>
        <dbReference type="ChEBI" id="CHEBI:30616"/>
        <dbReference type="ChEBI" id="CHEBI:33019"/>
        <dbReference type="ChEBI" id="CHEBI:57966"/>
        <dbReference type="ChEBI" id="CHEBI:456215"/>
        <dbReference type="EC" id="6.3.2.1"/>
    </reaction>
</comment>
<dbReference type="GO" id="GO:0005524">
    <property type="term" value="F:ATP binding"/>
    <property type="evidence" value="ECO:0007669"/>
    <property type="project" value="UniProtKB-KW"/>
</dbReference>
<sequence>MITATTKDEVRKQVKRWKEAGLTVGLVPTMGALHQGHVSLVEASVSQCDRTVASVFVNPTQFSAGEDLEAYPRDFERDREILEKAGCSMVFHPSVEEMYPAGSATYVDMDSEMTRQLCGRSRPAHFRGVCTVVSKLFNIVTPHKAFFGEKDAQQLAVIRQMERDMAFGITIVGCPTVREEDGLARSSRNAYLKEEERKAASVLYKAVVEGRRLIRRGEGNGRRIEKAMRELIEKEPLARIDYVEAVDGATLQPKETVEDGDLIALAVYIGKTRLIDNFTVRNGERESIKK</sequence>
<keyword evidence="10 13" id="KW-0067">ATP-binding</keyword>
<dbReference type="FunFam" id="3.40.50.620:FF:000114">
    <property type="entry name" value="Pantothenate synthetase"/>
    <property type="match status" value="1"/>
</dbReference>
<proteinExistence type="inferred from homology"/>
<evidence type="ECO:0000256" key="3">
    <source>
        <dbReference type="ARBA" id="ARBA00009256"/>
    </source>
</evidence>
<protein>
    <recommendedName>
        <fullName evidence="5 13">Pantothenate synthetase</fullName>
        <shortName evidence="13">PS</shortName>
        <ecNumber evidence="4 13">6.3.2.1</ecNumber>
    </recommendedName>
    <alternativeName>
        <fullName evidence="13">Pantoate--beta-alanine ligase</fullName>
    </alternativeName>
    <alternativeName>
        <fullName evidence="13">Pantoate-activating enzyme</fullName>
    </alternativeName>
</protein>
<feature type="binding site" evidence="13">
    <location>
        <begin position="30"/>
        <end position="37"/>
    </location>
    <ligand>
        <name>ATP</name>
        <dbReference type="ChEBI" id="CHEBI:30616"/>
    </ligand>
</feature>
<dbReference type="NCBIfam" id="TIGR00018">
    <property type="entry name" value="panC"/>
    <property type="match status" value="1"/>
</dbReference>
<comment type="pathway">
    <text evidence="2 13">Cofactor biosynthesis; (R)-pantothenate biosynthesis; (R)-pantothenate from (R)-pantoate and beta-alanine: step 1/1.</text>
</comment>